<gene>
    <name evidence="1" type="ORF">ERS852557_02666</name>
</gene>
<evidence type="ECO:0000313" key="2">
    <source>
        <dbReference type="Proteomes" id="UP000095541"/>
    </source>
</evidence>
<name>A0A174TEC0_BACT4</name>
<organism evidence="1 2">
    <name type="scientific">Bacteroides thetaiotaomicron</name>
    <dbReference type="NCBI Taxonomy" id="818"/>
    <lineage>
        <taxon>Bacteria</taxon>
        <taxon>Pseudomonadati</taxon>
        <taxon>Bacteroidota</taxon>
        <taxon>Bacteroidia</taxon>
        <taxon>Bacteroidales</taxon>
        <taxon>Bacteroidaceae</taxon>
        <taxon>Bacteroides</taxon>
    </lineage>
</organism>
<accession>A0A174TEC0</accession>
<protein>
    <submittedName>
        <fullName evidence="1">Uncharacterized protein</fullName>
    </submittedName>
</protein>
<dbReference type="EMBL" id="CZBI01000003">
    <property type="protein sequence ID" value="CUQ08112.1"/>
    <property type="molecule type" value="Genomic_DNA"/>
</dbReference>
<reference evidence="1 2" key="1">
    <citation type="submission" date="2015-09" db="EMBL/GenBank/DDBJ databases">
        <authorList>
            <consortium name="Pathogen Informatics"/>
        </authorList>
    </citation>
    <scope>NUCLEOTIDE SEQUENCE [LARGE SCALE GENOMIC DNA]</scope>
    <source>
        <strain evidence="1 2">2789STDY5834945</strain>
    </source>
</reference>
<dbReference type="AlphaFoldDB" id="A0A174TEC0"/>
<sequence length="53" mass="6499">MENRENVQELHKKHSDHLKINITGVRFYDTYIYFCDISSRRDIYVMGPYIILY</sequence>
<proteinExistence type="predicted"/>
<evidence type="ECO:0000313" key="1">
    <source>
        <dbReference type="EMBL" id="CUQ08112.1"/>
    </source>
</evidence>
<dbReference type="Proteomes" id="UP000095541">
    <property type="component" value="Unassembled WGS sequence"/>
</dbReference>